<protein>
    <recommendedName>
        <fullName evidence="4">F-box domain-containing protein</fullName>
    </recommendedName>
</protein>
<proteinExistence type="predicted"/>
<dbReference type="EMBL" id="PDNA01000009">
    <property type="protein sequence ID" value="PGH27133.1"/>
    <property type="molecule type" value="Genomic_DNA"/>
</dbReference>
<evidence type="ECO:0000313" key="2">
    <source>
        <dbReference type="EMBL" id="PGH27133.1"/>
    </source>
</evidence>
<accession>A0A2B7Z1L9</accession>
<organism evidence="2 3">
    <name type="scientific">Polytolypa hystricis (strain UAMH7299)</name>
    <dbReference type="NCBI Taxonomy" id="1447883"/>
    <lineage>
        <taxon>Eukaryota</taxon>
        <taxon>Fungi</taxon>
        <taxon>Dikarya</taxon>
        <taxon>Ascomycota</taxon>
        <taxon>Pezizomycotina</taxon>
        <taxon>Eurotiomycetes</taxon>
        <taxon>Eurotiomycetidae</taxon>
        <taxon>Onygenales</taxon>
        <taxon>Onygenales incertae sedis</taxon>
        <taxon>Polytolypa</taxon>
    </lineage>
</organism>
<evidence type="ECO:0008006" key="4">
    <source>
        <dbReference type="Google" id="ProtNLM"/>
    </source>
</evidence>
<comment type="caution">
    <text evidence="2">The sequence shown here is derived from an EMBL/GenBank/DDBJ whole genome shotgun (WGS) entry which is preliminary data.</text>
</comment>
<feature type="region of interest" description="Disordered" evidence="1">
    <location>
        <begin position="157"/>
        <end position="188"/>
    </location>
</feature>
<sequence>MSAETSQSSKRNLNQTKQAPIFLSLPLEIRLQIYDVLRNPRGNPHHVSLLYLTCVCRQLRDENFPSLLPKNKCFRDRIKFTEWASRIDPKWLSYTKELSLNLKSNLGEEFHASVGEIERAKKQSLREGLGPEAPGTGEWWEMKYLELLGKDIPTAEQAAAEEEEQEAGKELSTSTPGRRPCKPAEPPSSRPIPQLWDILCSLSRLRALKISLLHFVRDGPNGPNPPPLETMLDTMVPEHYLIAQMLPHAFPTPPAPITNRHLPH</sequence>
<evidence type="ECO:0000256" key="1">
    <source>
        <dbReference type="SAM" id="MobiDB-lite"/>
    </source>
</evidence>
<reference evidence="2 3" key="1">
    <citation type="submission" date="2017-10" db="EMBL/GenBank/DDBJ databases">
        <title>Comparative genomics in systemic dimorphic fungi from Ajellomycetaceae.</title>
        <authorList>
            <person name="Munoz J.F."/>
            <person name="Mcewen J.G."/>
            <person name="Clay O.K."/>
            <person name="Cuomo C.A."/>
        </authorList>
    </citation>
    <scope>NUCLEOTIDE SEQUENCE [LARGE SCALE GENOMIC DNA]</scope>
    <source>
        <strain evidence="2 3">UAMH7299</strain>
    </source>
</reference>
<dbReference type="AlphaFoldDB" id="A0A2B7Z1L9"/>
<keyword evidence="3" id="KW-1185">Reference proteome</keyword>
<dbReference type="Proteomes" id="UP000224634">
    <property type="component" value="Unassembled WGS sequence"/>
</dbReference>
<dbReference type="OrthoDB" id="4413570at2759"/>
<gene>
    <name evidence="2" type="ORF">AJ80_01089</name>
</gene>
<name>A0A2B7Z1L9_POLH7</name>
<evidence type="ECO:0000313" key="3">
    <source>
        <dbReference type="Proteomes" id="UP000224634"/>
    </source>
</evidence>